<organism evidence="1 2">
    <name type="scientific">Paludibaculum fermentans</name>
    <dbReference type="NCBI Taxonomy" id="1473598"/>
    <lineage>
        <taxon>Bacteria</taxon>
        <taxon>Pseudomonadati</taxon>
        <taxon>Acidobacteriota</taxon>
        <taxon>Terriglobia</taxon>
        <taxon>Bryobacterales</taxon>
        <taxon>Bryobacteraceae</taxon>
        <taxon>Paludibaculum</taxon>
    </lineage>
</organism>
<reference evidence="1 2" key="1">
    <citation type="submission" date="2020-10" db="EMBL/GenBank/DDBJ databases">
        <title>Complete genome sequence of Paludibaculum fermentans P105T, a facultatively anaerobic acidobacterium capable of dissimilatory Fe(III) reduction.</title>
        <authorList>
            <person name="Dedysh S.N."/>
            <person name="Beletsky A.V."/>
            <person name="Kulichevskaya I.S."/>
            <person name="Mardanov A.V."/>
            <person name="Ravin N.V."/>
        </authorList>
    </citation>
    <scope>NUCLEOTIDE SEQUENCE [LARGE SCALE GENOMIC DNA]</scope>
    <source>
        <strain evidence="1 2">P105</strain>
    </source>
</reference>
<proteinExistence type="predicted"/>
<name>A0A7S7NTQ6_PALFE</name>
<dbReference type="KEGG" id="pfer:IRI77_06805"/>
<dbReference type="AlphaFoldDB" id="A0A7S7NTQ6"/>
<sequence length="127" mass="13785">MLPNFLLPEQVVRQNGSGPTLEIGDSAGDVISLTLGIHRTIEQQSLDLSISGSVDGENWGDKPLAAFPQKFYCGVYSLIVDLSDRPDVRFLRVDWKVSRWGRGEPTPLFGMYVFAEAVGQGVMGAAG</sequence>
<dbReference type="RefSeq" id="WP_194451319.1">
    <property type="nucleotide sequence ID" value="NZ_CP063849.1"/>
</dbReference>
<protein>
    <submittedName>
        <fullName evidence="1">Uncharacterized protein</fullName>
    </submittedName>
</protein>
<dbReference type="EMBL" id="CP063849">
    <property type="protein sequence ID" value="QOY89657.1"/>
    <property type="molecule type" value="Genomic_DNA"/>
</dbReference>
<dbReference type="Proteomes" id="UP000593892">
    <property type="component" value="Chromosome"/>
</dbReference>
<keyword evidence="2" id="KW-1185">Reference proteome</keyword>
<gene>
    <name evidence="1" type="ORF">IRI77_06805</name>
</gene>
<accession>A0A7S7NTQ6</accession>
<evidence type="ECO:0000313" key="1">
    <source>
        <dbReference type="EMBL" id="QOY89657.1"/>
    </source>
</evidence>
<evidence type="ECO:0000313" key="2">
    <source>
        <dbReference type="Proteomes" id="UP000593892"/>
    </source>
</evidence>